<dbReference type="EMBL" id="VCEA01000001">
    <property type="protein sequence ID" value="KAB0359835.1"/>
    <property type="molecule type" value="Genomic_DNA"/>
</dbReference>
<comment type="caution">
    <text evidence="1">The sequence shown here is derived from an EMBL/GenBank/DDBJ whole genome shotgun (WGS) entry which is preliminary data.</text>
</comment>
<gene>
    <name evidence="1" type="ORF">FD754_003991</name>
</gene>
<keyword evidence="2" id="KW-1185">Reference proteome</keyword>
<name>A0A5N3WGJ5_MUNMU</name>
<dbReference type="PANTHER" id="PTHR28642:SF1">
    <property type="entry name" value="MEIOSIS 1 ARREST PROTEIN"/>
    <property type="match status" value="1"/>
</dbReference>
<dbReference type="AlphaFoldDB" id="A0A5N3WGJ5"/>
<dbReference type="GO" id="GO:0007283">
    <property type="term" value="P:spermatogenesis"/>
    <property type="evidence" value="ECO:0007669"/>
    <property type="project" value="InterPro"/>
</dbReference>
<organism evidence="1 2">
    <name type="scientific">Muntiacus muntjak</name>
    <name type="common">Barking deer</name>
    <name type="synonym">Indian muntjac</name>
    <dbReference type="NCBI Taxonomy" id="9888"/>
    <lineage>
        <taxon>Eukaryota</taxon>
        <taxon>Metazoa</taxon>
        <taxon>Chordata</taxon>
        <taxon>Craniata</taxon>
        <taxon>Vertebrata</taxon>
        <taxon>Euteleostomi</taxon>
        <taxon>Mammalia</taxon>
        <taxon>Eutheria</taxon>
        <taxon>Laurasiatheria</taxon>
        <taxon>Artiodactyla</taxon>
        <taxon>Ruminantia</taxon>
        <taxon>Pecora</taxon>
        <taxon>Cervidae</taxon>
        <taxon>Muntiacinae</taxon>
        <taxon>Muntiacus</taxon>
    </lineage>
</organism>
<dbReference type="PANTHER" id="PTHR28642">
    <property type="entry name" value="MEIOSIS 1 ARREST PROTEIN"/>
    <property type="match status" value="1"/>
</dbReference>
<protein>
    <submittedName>
        <fullName evidence="1">Uncharacterized protein</fullName>
    </submittedName>
</protein>
<proteinExistence type="predicted"/>
<dbReference type="Proteomes" id="UP000326458">
    <property type="component" value="Unassembled WGS sequence"/>
</dbReference>
<evidence type="ECO:0000313" key="1">
    <source>
        <dbReference type="EMBL" id="KAB0359835.1"/>
    </source>
</evidence>
<accession>A0A5N3WGJ5</accession>
<dbReference type="GO" id="GO:0051308">
    <property type="term" value="P:male meiosis chromosome separation"/>
    <property type="evidence" value="ECO:0007669"/>
    <property type="project" value="TreeGrafter"/>
</dbReference>
<evidence type="ECO:0000313" key="2">
    <source>
        <dbReference type="Proteomes" id="UP000326458"/>
    </source>
</evidence>
<sequence>MYHGQTASKRSSNPTQMYQQPPRLLIVHIALPSWADVCSNLCEALQNFFSLACSLMGPSRIPLFSLYIVQNQHECILPFVARILEWVAISFSRGSS</sequence>
<dbReference type="InterPro" id="IPR033587">
    <property type="entry name" value="M1AP"/>
</dbReference>
<dbReference type="GO" id="GO:0007127">
    <property type="term" value="P:meiosis I"/>
    <property type="evidence" value="ECO:0007669"/>
    <property type="project" value="InterPro"/>
</dbReference>
<reference evidence="1 2" key="1">
    <citation type="submission" date="2019-06" db="EMBL/GenBank/DDBJ databases">
        <title>Discovery of a novel chromosome fission-fusion reversal in muntjac.</title>
        <authorList>
            <person name="Mudd A.B."/>
            <person name="Bredeson J.V."/>
            <person name="Baum R."/>
            <person name="Hockemeyer D."/>
            <person name="Rokhsar D.S."/>
        </authorList>
    </citation>
    <scope>NUCLEOTIDE SEQUENCE [LARGE SCALE GENOMIC DNA]</scope>
    <source>
        <strain evidence="1">UTSW_UCB_Mm</strain>
        <tissue evidence="1">Fibroblast cell line</tissue>
    </source>
</reference>